<keyword evidence="4" id="KW-0547">Nucleotide-binding</keyword>
<feature type="domain" description="Disease resistance protein winged helix" evidence="10">
    <location>
        <begin position="376"/>
        <end position="445"/>
    </location>
</feature>
<evidence type="ECO:0000313" key="12">
    <source>
        <dbReference type="EMBL" id="CAD6256877.1"/>
    </source>
</evidence>
<feature type="domain" description="Disease resistance N-terminal" evidence="9">
    <location>
        <begin position="11"/>
        <end position="90"/>
    </location>
</feature>
<feature type="domain" description="NB-ARC" evidence="8">
    <location>
        <begin position="160"/>
        <end position="305"/>
    </location>
</feature>
<dbReference type="GO" id="GO:0043531">
    <property type="term" value="F:ADP binding"/>
    <property type="evidence" value="ECO:0007669"/>
    <property type="project" value="InterPro"/>
</dbReference>
<feature type="domain" description="Disease resistance R13L4/SHOC-2-like LRR" evidence="11">
    <location>
        <begin position="499"/>
        <end position="870"/>
    </location>
</feature>
<evidence type="ECO:0000256" key="4">
    <source>
        <dbReference type="ARBA" id="ARBA00022741"/>
    </source>
</evidence>
<accession>A0A811QLN9</accession>
<keyword evidence="3" id="KW-0677">Repeat</keyword>
<evidence type="ECO:0000259" key="8">
    <source>
        <dbReference type="Pfam" id="PF00931"/>
    </source>
</evidence>
<reference evidence="12" key="1">
    <citation type="submission" date="2020-10" db="EMBL/GenBank/DDBJ databases">
        <authorList>
            <person name="Han B."/>
            <person name="Lu T."/>
            <person name="Zhao Q."/>
            <person name="Huang X."/>
            <person name="Zhao Y."/>
        </authorList>
    </citation>
    <scope>NUCLEOTIDE SEQUENCE</scope>
</reference>
<evidence type="ECO:0000259" key="10">
    <source>
        <dbReference type="Pfam" id="PF23559"/>
    </source>
</evidence>
<comment type="caution">
    <text evidence="12">The sequence shown here is derived from an EMBL/GenBank/DDBJ whole genome shotgun (WGS) entry which is preliminary data.</text>
</comment>
<dbReference type="EMBL" id="CAJGYO010000010">
    <property type="protein sequence ID" value="CAD6256877.1"/>
    <property type="molecule type" value="Genomic_DNA"/>
</dbReference>
<dbReference type="InterPro" id="IPR002182">
    <property type="entry name" value="NB-ARC"/>
</dbReference>
<dbReference type="PANTHER" id="PTHR23155:SF1227">
    <property type="entry name" value="OS11G0462500 PROTEIN"/>
    <property type="match status" value="1"/>
</dbReference>
<sequence>MEVGVTVAATVLKTILPKLLKVISEELGQVQLDAGFLQRELQLIQALIRDKPWIISHFHRLVLAELRCLADDIEECIDRFHIGKMTRRQFAREIGVLKDRAKDTREQLTSYIYINLATSGSGSSAPPSSHHELASPPPAGRIVDMKDAEQELVALVQSDSEEKLKVISIVGLGGGPGMTHLAKQVYEGDVGRQFGCRAWVSAAGKCAKEILDQLINGVSGTTKSEEELQQEIQIQEYVLSEQTAVGNGVHENGGEHGGATFIERWPKNERFLIVIDDVAADELYDMVSAFPWTDGIGSTIILTTNIQSAGTRCICGKGLALAQCSSTSQIFKILELTESKFEEGYTLRAKLEEMLVSNYESLAGLGLQDLLLYFCMFPCDHPVRRNPLIRRWLAEEIVFIEPEDARSSPEEVAFNTLINRNIIQPVQVSNTGKVKRCRPYEIMLDPVSRKKSASNNFITLVCGRTGHEPPCVRRLSLHPNRAAAAANRRLKLPKDLSRLRTLAVFPAANLDNYKDTLKFAKYELLRVLDLKECSHLEEKHLRDICGLLLLKYLSLGETIGKVPQKIRNLQRLETLDMRRTETVELCLEALKLPKLKHLLGKFQLQEIPNKKLDKFLSDNCGCDLALETLSGFVADRRKGISQQMLFMGQLKKVKIWLDSSVDATSITHLSDAVKVFTSDGNSMASVDRSLSIDFTECSTAECSVRLLESLQAPGKLTSLKLRGDLTQFLDSLPEPEKFVTKLRGIQELCLSSTNLAGGAILAGLVNLRVLKYLKLVEDNLGPLVIQPEHFPCLHRMCLVGVRSLHDVTIQAGALRSLVSLQMLCESLGDLPGIEIKRLQNLKEIALHSRVVDGIKIAWRAAARDHANKPNVCFIET</sequence>
<protein>
    <recommendedName>
        <fullName evidence="14">NB-ARC domain-containing protein</fullName>
    </recommendedName>
</protein>
<evidence type="ECO:0000256" key="6">
    <source>
        <dbReference type="ARBA" id="ARBA00023054"/>
    </source>
</evidence>
<proteinExistence type="inferred from homology"/>
<dbReference type="Proteomes" id="UP000604825">
    <property type="component" value="Unassembled WGS sequence"/>
</dbReference>
<dbReference type="AlphaFoldDB" id="A0A811QLN9"/>
<keyword evidence="13" id="KW-1185">Reference proteome</keyword>
<evidence type="ECO:0000313" key="13">
    <source>
        <dbReference type="Proteomes" id="UP000604825"/>
    </source>
</evidence>
<dbReference type="InterPro" id="IPR032675">
    <property type="entry name" value="LRR_dom_sf"/>
</dbReference>
<evidence type="ECO:0000256" key="1">
    <source>
        <dbReference type="ARBA" id="ARBA00008894"/>
    </source>
</evidence>
<dbReference type="Gene3D" id="1.20.5.4130">
    <property type="match status" value="1"/>
</dbReference>
<evidence type="ECO:0008006" key="14">
    <source>
        <dbReference type="Google" id="ProtNLM"/>
    </source>
</evidence>
<dbReference type="Pfam" id="PF18052">
    <property type="entry name" value="Rx_N"/>
    <property type="match status" value="1"/>
</dbReference>
<evidence type="ECO:0000256" key="7">
    <source>
        <dbReference type="SAM" id="MobiDB-lite"/>
    </source>
</evidence>
<name>A0A811QLN9_9POAL</name>
<dbReference type="InterPro" id="IPR027417">
    <property type="entry name" value="P-loop_NTPase"/>
</dbReference>
<comment type="similarity">
    <text evidence="1">Belongs to the disease resistance NB-LRR family.</text>
</comment>
<evidence type="ECO:0000256" key="3">
    <source>
        <dbReference type="ARBA" id="ARBA00022737"/>
    </source>
</evidence>
<evidence type="ECO:0000259" key="9">
    <source>
        <dbReference type="Pfam" id="PF18052"/>
    </source>
</evidence>
<organism evidence="12 13">
    <name type="scientific">Miscanthus lutarioriparius</name>
    <dbReference type="NCBI Taxonomy" id="422564"/>
    <lineage>
        <taxon>Eukaryota</taxon>
        <taxon>Viridiplantae</taxon>
        <taxon>Streptophyta</taxon>
        <taxon>Embryophyta</taxon>
        <taxon>Tracheophyta</taxon>
        <taxon>Spermatophyta</taxon>
        <taxon>Magnoliopsida</taxon>
        <taxon>Liliopsida</taxon>
        <taxon>Poales</taxon>
        <taxon>Poaceae</taxon>
        <taxon>PACMAD clade</taxon>
        <taxon>Panicoideae</taxon>
        <taxon>Andropogonodae</taxon>
        <taxon>Andropogoneae</taxon>
        <taxon>Saccharinae</taxon>
        <taxon>Miscanthus</taxon>
    </lineage>
</organism>
<dbReference type="Pfam" id="PF23598">
    <property type="entry name" value="LRR_14"/>
    <property type="match status" value="1"/>
</dbReference>
<evidence type="ECO:0000259" key="11">
    <source>
        <dbReference type="Pfam" id="PF23598"/>
    </source>
</evidence>
<dbReference type="Gene3D" id="3.40.50.300">
    <property type="entry name" value="P-loop containing nucleotide triphosphate hydrolases"/>
    <property type="match status" value="1"/>
</dbReference>
<dbReference type="OrthoDB" id="629866at2759"/>
<dbReference type="SUPFAM" id="SSF52540">
    <property type="entry name" value="P-loop containing nucleoside triphosphate hydrolases"/>
    <property type="match status" value="1"/>
</dbReference>
<dbReference type="PANTHER" id="PTHR23155">
    <property type="entry name" value="DISEASE RESISTANCE PROTEIN RP"/>
    <property type="match status" value="1"/>
</dbReference>
<dbReference type="Pfam" id="PF23559">
    <property type="entry name" value="WHD_DRP"/>
    <property type="match status" value="1"/>
</dbReference>
<dbReference type="Pfam" id="PF00931">
    <property type="entry name" value="NB-ARC"/>
    <property type="match status" value="1"/>
</dbReference>
<dbReference type="InterPro" id="IPR058922">
    <property type="entry name" value="WHD_DRP"/>
</dbReference>
<keyword evidence="6" id="KW-0175">Coiled coil</keyword>
<gene>
    <name evidence="12" type="ORF">NCGR_LOCUS40373</name>
</gene>
<keyword evidence="5" id="KW-0611">Plant defense</keyword>
<dbReference type="InterPro" id="IPR044974">
    <property type="entry name" value="Disease_R_plants"/>
</dbReference>
<dbReference type="InterPro" id="IPR041118">
    <property type="entry name" value="Rx_N"/>
</dbReference>
<dbReference type="GO" id="GO:0098542">
    <property type="term" value="P:defense response to other organism"/>
    <property type="evidence" value="ECO:0007669"/>
    <property type="project" value="TreeGrafter"/>
</dbReference>
<dbReference type="SUPFAM" id="SSF52058">
    <property type="entry name" value="L domain-like"/>
    <property type="match status" value="1"/>
</dbReference>
<dbReference type="Gene3D" id="3.80.10.10">
    <property type="entry name" value="Ribonuclease Inhibitor"/>
    <property type="match status" value="1"/>
</dbReference>
<evidence type="ECO:0000256" key="2">
    <source>
        <dbReference type="ARBA" id="ARBA00022614"/>
    </source>
</evidence>
<feature type="region of interest" description="Disordered" evidence="7">
    <location>
        <begin position="120"/>
        <end position="140"/>
    </location>
</feature>
<evidence type="ECO:0000256" key="5">
    <source>
        <dbReference type="ARBA" id="ARBA00022821"/>
    </source>
</evidence>
<dbReference type="InterPro" id="IPR055414">
    <property type="entry name" value="LRR_R13L4/SHOC2-like"/>
</dbReference>
<keyword evidence="2" id="KW-0433">Leucine-rich repeat</keyword>